<sequence length="203" mass="23397">MQASEKLRYYQANPPRRLPSISAAPHSEFLRTGRIARPAPPWAGVGGKRYLTREEVAERTGRKLTRAGETTHQRINAFHEAIRFPKLIFYRVFDEIPHLGYCHVTTSTTSFGQRGPIHWSFYIANFSSDISETYPFFENIRSGYSRMYFAVAYEKAPGETLRIDRSLRKDGLLFRTDDPHEAMKNVLLLGARNQSIRAMIKKL</sequence>
<organism evidence="1 2">
    <name type="scientific">Pseudorhizobium endolithicum</name>
    <dbReference type="NCBI Taxonomy" id="1191678"/>
    <lineage>
        <taxon>Bacteria</taxon>
        <taxon>Pseudomonadati</taxon>
        <taxon>Pseudomonadota</taxon>
        <taxon>Alphaproteobacteria</taxon>
        <taxon>Hyphomicrobiales</taxon>
        <taxon>Rhizobiaceae</taxon>
        <taxon>Rhizobium/Agrobacterium group</taxon>
        <taxon>Pseudorhizobium</taxon>
    </lineage>
</organism>
<keyword evidence="2" id="KW-1185">Reference proteome</keyword>
<protein>
    <submittedName>
        <fullName evidence="1">Uncharacterized protein</fullName>
    </submittedName>
</protein>
<accession>A0ABN7JX98</accession>
<dbReference type="InterPro" id="IPR046597">
    <property type="entry name" value="DUF6656"/>
</dbReference>
<proteinExistence type="predicted"/>
<evidence type="ECO:0000313" key="1">
    <source>
        <dbReference type="EMBL" id="CAD7052940.1"/>
    </source>
</evidence>
<dbReference type="Pfam" id="PF20361">
    <property type="entry name" value="DUF6656"/>
    <property type="match status" value="1"/>
</dbReference>
<name>A0ABN7JX98_9HYPH</name>
<dbReference type="Proteomes" id="UP000606921">
    <property type="component" value="Unassembled WGS sequence"/>
</dbReference>
<comment type="caution">
    <text evidence="1">The sequence shown here is derived from an EMBL/GenBank/DDBJ whole genome shotgun (WGS) entry which is preliminary data.</text>
</comment>
<reference evidence="1 2" key="1">
    <citation type="submission" date="2020-11" db="EMBL/GenBank/DDBJ databases">
        <authorList>
            <person name="Lassalle F."/>
        </authorList>
    </citation>
    <scope>NUCLEOTIDE SEQUENCE [LARGE SCALE GENOMIC DNA]</scope>
    <source>
        <strain evidence="1 2">JC140</strain>
    </source>
</reference>
<gene>
    <name evidence="1" type="ORF">REJC140_01927</name>
</gene>
<evidence type="ECO:0000313" key="2">
    <source>
        <dbReference type="Proteomes" id="UP000606921"/>
    </source>
</evidence>
<dbReference type="EMBL" id="CABFWF030000018">
    <property type="protein sequence ID" value="CAD7052940.1"/>
    <property type="molecule type" value="Genomic_DNA"/>
</dbReference>